<evidence type="ECO:0000313" key="1">
    <source>
        <dbReference type="EMBL" id="KAH6923790.1"/>
    </source>
</evidence>
<keyword evidence="2" id="KW-1185">Reference proteome</keyword>
<reference evidence="1" key="1">
    <citation type="submission" date="2020-05" db="EMBL/GenBank/DDBJ databases">
        <title>Large-scale comparative analyses of tick genomes elucidate their genetic diversity and vector capacities.</title>
        <authorList>
            <person name="Jia N."/>
            <person name="Wang J."/>
            <person name="Shi W."/>
            <person name="Du L."/>
            <person name="Sun Y."/>
            <person name="Zhan W."/>
            <person name="Jiang J."/>
            <person name="Wang Q."/>
            <person name="Zhang B."/>
            <person name="Ji P."/>
            <person name="Sakyi L.B."/>
            <person name="Cui X."/>
            <person name="Yuan T."/>
            <person name="Jiang B."/>
            <person name="Yang W."/>
            <person name="Lam T.T.-Y."/>
            <person name="Chang Q."/>
            <person name="Ding S."/>
            <person name="Wang X."/>
            <person name="Zhu J."/>
            <person name="Ruan X."/>
            <person name="Zhao L."/>
            <person name="Wei J."/>
            <person name="Que T."/>
            <person name="Du C."/>
            <person name="Cheng J."/>
            <person name="Dai P."/>
            <person name="Han X."/>
            <person name="Huang E."/>
            <person name="Gao Y."/>
            <person name="Liu J."/>
            <person name="Shao H."/>
            <person name="Ye R."/>
            <person name="Li L."/>
            <person name="Wei W."/>
            <person name="Wang X."/>
            <person name="Wang C."/>
            <person name="Yang T."/>
            <person name="Huo Q."/>
            <person name="Li W."/>
            <person name="Guo W."/>
            <person name="Chen H."/>
            <person name="Zhou L."/>
            <person name="Ni X."/>
            <person name="Tian J."/>
            <person name="Zhou Y."/>
            <person name="Sheng Y."/>
            <person name="Liu T."/>
            <person name="Pan Y."/>
            <person name="Xia L."/>
            <person name="Li J."/>
            <person name="Zhao F."/>
            <person name="Cao W."/>
        </authorList>
    </citation>
    <scope>NUCLEOTIDE SEQUENCE</scope>
    <source>
        <strain evidence="1">Hyas-2018</strain>
    </source>
</reference>
<comment type="caution">
    <text evidence="1">The sequence shown here is derived from an EMBL/GenBank/DDBJ whole genome shotgun (WGS) entry which is preliminary data.</text>
</comment>
<dbReference type="Proteomes" id="UP000821845">
    <property type="component" value="Chromosome 8"/>
</dbReference>
<proteinExistence type="predicted"/>
<sequence length="140" mass="14260">MSDGSSGSTAMTQPDIVATRSTTAKLRAARHANNLGNTSMSQSAAAAVATSEPASSTAIQPPCANSSASTMKPAMHADAAASGSAFPAKAAEGAPSFPRPLFFVAQLCAVPHSPLLPLLPQFVNLLQPRPHHHQAPTPLL</sequence>
<name>A0ACB7RN00_HYAAI</name>
<evidence type="ECO:0000313" key="2">
    <source>
        <dbReference type="Proteomes" id="UP000821845"/>
    </source>
</evidence>
<organism evidence="1 2">
    <name type="scientific">Hyalomma asiaticum</name>
    <name type="common">Tick</name>
    <dbReference type="NCBI Taxonomy" id="266040"/>
    <lineage>
        <taxon>Eukaryota</taxon>
        <taxon>Metazoa</taxon>
        <taxon>Ecdysozoa</taxon>
        <taxon>Arthropoda</taxon>
        <taxon>Chelicerata</taxon>
        <taxon>Arachnida</taxon>
        <taxon>Acari</taxon>
        <taxon>Parasitiformes</taxon>
        <taxon>Ixodida</taxon>
        <taxon>Ixodoidea</taxon>
        <taxon>Ixodidae</taxon>
        <taxon>Hyalomminae</taxon>
        <taxon>Hyalomma</taxon>
    </lineage>
</organism>
<dbReference type="EMBL" id="CM023488">
    <property type="protein sequence ID" value="KAH6923790.1"/>
    <property type="molecule type" value="Genomic_DNA"/>
</dbReference>
<gene>
    <name evidence="1" type="ORF">HPB50_006927</name>
</gene>
<protein>
    <submittedName>
        <fullName evidence="1">Uncharacterized protein</fullName>
    </submittedName>
</protein>
<accession>A0ACB7RN00</accession>